<evidence type="ECO:0000313" key="3">
    <source>
        <dbReference type="EMBL" id="OUD11711.1"/>
    </source>
</evidence>
<proteinExistence type="predicted"/>
<dbReference type="RefSeq" id="WP_086489725.1">
    <property type="nucleotide sequence ID" value="NZ_MSLT01000024.1"/>
</dbReference>
<evidence type="ECO:0000256" key="1">
    <source>
        <dbReference type="SAM" id="Coils"/>
    </source>
</evidence>
<gene>
    <name evidence="3" type="ORF">TPSD3_16805</name>
</gene>
<dbReference type="AlphaFoldDB" id="A0A251X424"/>
<evidence type="ECO:0000256" key="2">
    <source>
        <dbReference type="SAM" id="Phobius"/>
    </source>
</evidence>
<name>A0A251X424_9GAMM</name>
<keyword evidence="4" id="KW-1185">Reference proteome</keyword>
<comment type="caution">
    <text evidence="3">The sequence shown here is derived from an EMBL/GenBank/DDBJ whole genome shotgun (WGS) entry which is preliminary data.</text>
</comment>
<dbReference type="EMBL" id="MSLT01000024">
    <property type="protein sequence ID" value="OUD11711.1"/>
    <property type="molecule type" value="Genomic_DNA"/>
</dbReference>
<reference evidence="3 4" key="1">
    <citation type="submission" date="2016-12" db="EMBL/GenBank/DDBJ databases">
        <title>Thioflexothrix psekupsii D3 genome sequencing and assembly.</title>
        <authorList>
            <person name="Fomenkov A."/>
            <person name="Vincze T."/>
            <person name="Grabovich M."/>
            <person name="Anton B.P."/>
            <person name="Dubinina G."/>
            <person name="Orlova M."/>
            <person name="Belousova E."/>
            <person name="Roberts R.J."/>
        </authorList>
    </citation>
    <scope>NUCLEOTIDE SEQUENCE [LARGE SCALE GENOMIC DNA]</scope>
    <source>
        <strain evidence="3">D3</strain>
    </source>
</reference>
<keyword evidence="1" id="KW-0175">Coiled coil</keyword>
<evidence type="ECO:0000313" key="4">
    <source>
        <dbReference type="Proteomes" id="UP000194798"/>
    </source>
</evidence>
<keyword evidence="2" id="KW-1133">Transmembrane helix</keyword>
<protein>
    <submittedName>
        <fullName evidence="3">Uncharacterized protein</fullName>
    </submittedName>
</protein>
<sequence>MASTDKDGHQVECPQVRIPLQSFGLEEPFVWLAQRCDEVDFARFQETAKKDVFSCMGKSQELLLRFPQESPYAQEIMQIGKNCQKKLMIGSVVGFFSLALVGLIAESVLDHFQLRQHLSNLENPKIEQTALDSAEIWLENYVNSPRFRHSLSRLTFDRENAKEMLHKLRRDREEQLWQTIPKLCEI</sequence>
<feature type="transmembrane region" description="Helical" evidence="2">
    <location>
        <begin position="87"/>
        <end position="105"/>
    </location>
</feature>
<keyword evidence="2" id="KW-0472">Membrane</keyword>
<dbReference type="Proteomes" id="UP000194798">
    <property type="component" value="Unassembled WGS sequence"/>
</dbReference>
<accession>A0A251X424</accession>
<keyword evidence="2" id="KW-0812">Transmembrane</keyword>
<organism evidence="3 4">
    <name type="scientific">Thioflexithrix psekupsensis</name>
    <dbReference type="NCBI Taxonomy" id="1570016"/>
    <lineage>
        <taxon>Bacteria</taxon>
        <taxon>Pseudomonadati</taxon>
        <taxon>Pseudomonadota</taxon>
        <taxon>Gammaproteobacteria</taxon>
        <taxon>Thiotrichales</taxon>
        <taxon>Thioflexithrix</taxon>
    </lineage>
</organism>
<feature type="coiled-coil region" evidence="1">
    <location>
        <begin position="151"/>
        <end position="178"/>
    </location>
</feature>